<accession>A0ABS6MXQ3</accession>
<feature type="transmembrane region" description="Helical" evidence="1">
    <location>
        <begin position="40"/>
        <end position="56"/>
    </location>
</feature>
<sequence length="402" mass="45371">MRGKEFSFLGGGRSGVALSVAFFVFLVSFYFPLSSKAINNIFYAFIAIPCVGWLLWKPRALPVFLAGFAWLFVAIAGLVVFCSSELADLKKIIYMVLFFSACMLLWVEGYLERVIFGFAVFSTLLFLIAAAECLWQGFFGGSWSRYAVFLGWEINPVYWGLSIVSGWAFLWVFYFDNCLSQRSRLAFLLGFAFLNLMVLMCVLVFQSRSALLGYLGFLFFYALRGGLFWFGSLVVAFLAAALYFSGWGELLLERGMSYRLDIWVDAVRRVVSECGIWLGCGADDYRFLGQFYHPHSSYVSVFYKGGIGGVVFLLGFALTFFAVALKGRSRWLGIALIGWGGLIATGNGMVSSPKPFWIYFWIPTLMAVLEVRGAVVKKYLDARKEAEPLGTWLRDYSRRLMH</sequence>
<feature type="transmembrane region" description="Helical" evidence="1">
    <location>
        <begin position="301"/>
        <end position="324"/>
    </location>
</feature>
<evidence type="ECO:0000313" key="3">
    <source>
        <dbReference type="Proteomes" id="UP000813068"/>
    </source>
</evidence>
<feature type="transmembrane region" description="Helical" evidence="1">
    <location>
        <begin position="156"/>
        <end position="174"/>
    </location>
</feature>
<feature type="transmembrane region" description="Helical" evidence="1">
    <location>
        <begin position="92"/>
        <end position="109"/>
    </location>
</feature>
<feature type="transmembrane region" description="Helical" evidence="1">
    <location>
        <begin position="356"/>
        <end position="375"/>
    </location>
</feature>
<name>A0ABS6MXQ3_9GAMM</name>
<feature type="transmembrane region" description="Helical" evidence="1">
    <location>
        <begin position="62"/>
        <end position="80"/>
    </location>
</feature>
<keyword evidence="1" id="KW-0812">Transmembrane</keyword>
<proteinExistence type="predicted"/>
<feature type="transmembrane region" description="Helical" evidence="1">
    <location>
        <begin position="115"/>
        <end position="135"/>
    </location>
</feature>
<feature type="transmembrane region" description="Helical" evidence="1">
    <location>
        <begin position="186"/>
        <end position="205"/>
    </location>
</feature>
<feature type="transmembrane region" description="Helical" evidence="1">
    <location>
        <begin position="217"/>
        <end position="244"/>
    </location>
</feature>
<protein>
    <recommendedName>
        <fullName evidence="4">O-antigen polymerase</fullName>
    </recommendedName>
</protein>
<keyword evidence="1" id="KW-0472">Membrane</keyword>
<dbReference type="RefSeq" id="WP_217682029.1">
    <property type="nucleotide sequence ID" value="NZ_JAHRGL010000030.1"/>
</dbReference>
<evidence type="ECO:0008006" key="4">
    <source>
        <dbReference type="Google" id="ProtNLM"/>
    </source>
</evidence>
<organism evidence="2 3">
    <name type="scientific">Geopseudomonas aromaticivorans</name>
    <dbReference type="NCBI Taxonomy" id="2849492"/>
    <lineage>
        <taxon>Bacteria</taxon>
        <taxon>Pseudomonadati</taxon>
        <taxon>Pseudomonadota</taxon>
        <taxon>Gammaproteobacteria</taxon>
        <taxon>Pseudomonadales</taxon>
        <taxon>Pseudomonadaceae</taxon>
        <taxon>Geopseudomonas</taxon>
    </lineage>
</organism>
<comment type="caution">
    <text evidence="2">The sequence shown here is derived from an EMBL/GenBank/DDBJ whole genome shotgun (WGS) entry which is preliminary data.</text>
</comment>
<reference evidence="2 3" key="1">
    <citation type="submission" date="2021-06" db="EMBL/GenBank/DDBJ databases">
        <title>Differences between aerobic and microaerobic xylene degrading microbial communities.</title>
        <authorList>
            <person name="Banerjee S."/>
            <person name="Tancsics A."/>
        </authorList>
    </citation>
    <scope>NUCLEOTIDE SEQUENCE [LARGE SCALE GENOMIC DNA]</scope>
    <source>
        <strain evidence="2 3">MAP12</strain>
    </source>
</reference>
<feature type="transmembrane region" description="Helical" evidence="1">
    <location>
        <begin position="331"/>
        <end position="350"/>
    </location>
</feature>
<evidence type="ECO:0000256" key="1">
    <source>
        <dbReference type="SAM" id="Phobius"/>
    </source>
</evidence>
<keyword evidence="1" id="KW-1133">Transmembrane helix</keyword>
<dbReference type="EMBL" id="JAHRGL010000030">
    <property type="protein sequence ID" value="MBV2133583.1"/>
    <property type="molecule type" value="Genomic_DNA"/>
</dbReference>
<evidence type="ECO:0000313" key="2">
    <source>
        <dbReference type="EMBL" id="MBV2133583.1"/>
    </source>
</evidence>
<feature type="transmembrane region" description="Helical" evidence="1">
    <location>
        <begin position="15"/>
        <end position="33"/>
    </location>
</feature>
<dbReference type="Proteomes" id="UP000813068">
    <property type="component" value="Unassembled WGS sequence"/>
</dbReference>
<keyword evidence="3" id="KW-1185">Reference proteome</keyword>
<gene>
    <name evidence="2" type="ORF">KRX52_12350</name>
</gene>